<reference evidence="3" key="1">
    <citation type="submission" date="2025-08" db="UniProtKB">
        <authorList>
            <consortium name="RefSeq"/>
        </authorList>
    </citation>
    <scope>IDENTIFICATION</scope>
</reference>
<name>A0A1S3DQN4_DIACI</name>
<dbReference type="Gene3D" id="3.40.50.720">
    <property type="entry name" value="NAD(P)-binding Rossmann-like Domain"/>
    <property type="match status" value="1"/>
</dbReference>
<keyword evidence="1" id="KW-0560">Oxidoreductase</keyword>
<dbReference type="RefSeq" id="XP_008485985.2">
    <property type="nucleotide sequence ID" value="XM_008487763.2"/>
</dbReference>
<dbReference type="Proteomes" id="UP000079169">
    <property type="component" value="Unplaced"/>
</dbReference>
<evidence type="ECO:0000313" key="2">
    <source>
        <dbReference type="Proteomes" id="UP000079169"/>
    </source>
</evidence>
<dbReference type="GeneID" id="103522667"/>
<proteinExistence type="predicted"/>
<dbReference type="KEGG" id="dci:103522667"/>
<accession>A0A1S3DQN4</accession>
<gene>
    <name evidence="3" type="primary">LOC103522667</name>
</gene>
<protein>
    <submittedName>
        <fullName evidence="3">Retinol dehydrogenase 14-like</fullName>
    </submittedName>
</protein>
<dbReference type="PANTHER" id="PTHR43157">
    <property type="entry name" value="PHOSPHATIDYLINOSITOL-GLYCAN BIOSYNTHESIS CLASS F PROTEIN-RELATED"/>
    <property type="match status" value="1"/>
</dbReference>
<evidence type="ECO:0000313" key="3">
    <source>
        <dbReference type="RefSeq" id="XP_008485985.2"/>
    </source>
</evidence>
<evidence type="ECO:0000256" key="1">
    <source>
        <dbReference type="ARBA" id="ARBA00023002"/>
    </source>
</evidence>
<sequence>MIDSGIWRNVPFPLNFPLQLIVKTFFKTPEQGAQTSIYLAVSKEVEGVSGKYFSDCKVSVLAAEVFRRKAVSVA</sequence>
<dbReference type="AlphaFoldDB" id="A0A1S3DQN4"/>
<dbReference type="STRING" id="121845.A0A1S3DQN4"/>
<organism evidence="2 3">
    <name type="scientific">Diaphorina citri</name>
    <name type="common">Asian citrus psyllid</name>
    <dbReference type="NCBI Taxonomy" id="121845"/>
    <lineage>
        <taxon>Eukaryota</taxon>
        <taxon>Metazoa</taxon>
        <taxon>Ecdysozoa</taxon>
        <taxon>Arthropoda</taxon>
        <taxon>Hexapoda</taxon>
        <taxon>Insecta</taxon>
        <taxon>Pterygota</taxon>
        <taxon>Neoptera</taxon>
        <taxon>Paraneoptera</taxon>
        <taxon>Hemiptera</taxon>
        <taxon>Sternorrhyncha</taxon>
        <taxon>Psylloidea</taxon>
        <taxon>Psyllidae</taxon>
        <taxon>Diaphorininae</taxon>
        <taxon>Diaphorina</taxon>
    </lineage>
</organism>
<dbReference type="PaxDb" id="121845-A0A1S3DQN4"/>
<dbReference type="GO" id="GO:0016491">
    <property type="term" value="F:oxidoreductase activity"/>
    <property type="evidence" value="ECO:0007669"/>
    <property type="project" value="UniProtKB-KW"/>
</dbReference>
<dbReference type="PANTHER" id="PTHR43157:SF66">
    <property type="entry name" value="WW DOMAIN-CONTAINING OXIDOREDUCTASE-LIKE PROTEIN"/>
    <property type="match status" value="1"/>
</dbReference>
<keyword evidence="2" id="KW-1185">Reference proteome</keyword>